<evidence type="ECO:0000313" key="2">
    <source>
        <dbReference type="EMBL" id="MBO2461564.1"/>
    </source>
</evidence>
<comment type="caution">
    <text evidence="2">The sequence shown here is derived from an EMBL/GenBank/DDBJ whole genome shotgun (WGS) entry which is preliminary data.</text>
</comment>
<evidence type="ECO:0000256" key="1">
    <source>
        <dbReference type="SAM" id="MobiDB-lite"/>
    </source>
</evidence>
<proteinExistence type="predicted"/>
<gene>
    <name evidence="2" type="ORF">J4709_28745</name>
</gene>
<name>A0ABS3RXS4_9ACTN</name>
<evidence type="ECO:0008006" key="4">
    <source>
        <dbReference type="Google" id="ProtNLM"/>
    </source>
</evidence>
<evidence type="ECO:0000313" key="3">
    <source>
        <dbReference type="Proteomes" id="UP000680206"/>
    </source>
</evidence>
<keyword evidence="3" id="KW-1185">Reference proteome</keyword>
<feature type="region of interest" description="Disordered" evidence="1">
    <location>
        <begin position="1"/>
        <end position="46"/>
    </location>
</feature>
<feature type="compositionally biased region" description="Basic residues" evidence="1">
    <location>
        <begin position="25"/>
        <end position="36"/>
    </location>
</feature>
<dbReference type="RefSeq" id="WP_208244921.1">
    <property type="nucleotide sequence ID" value="NZ_JAGEPF010000018.1"/>
</dbReference>
<organism evidence="2 3">
    <name type="scientific">Actinomadura violacea</name>
    <dbReference type="NCBI Taxonomy" id="2819934"/>
    <lineage>
        <taxon>Bacteria</taxon>
        <taxon>Bacillati</taxon>
        <taxon>Actinomycetota</taxon>
        <taxon>Actinomycetes</taxon>
        <taxon>Streptosporangiales</taxon>
        <taxon>Thermomonosporaceae</taxon>
        <taxon>Actinomadura</taxon>
    </lineage>
</organism>
<protein>
    <recommendedName>
        <fullName evidence="4">50S ribosomal protein L34</fullName>
    </recommendedName>
</protein>
<sequence>MRGTLRTYARHRKSAPGGRGNRLARAGRVRKARKTRVLLNRRTDND</sequence>
<reference evidence="2 3" key="1">
    <citation type="submission" date="2021-03" db="EMBL/GenBank/DDBJ databases">
        <title>Actinomadura violae sp. nov., isolated from lichen in Thailand.</title>
        <authorList>
            <person name="Kanchanasin P."/>
            <person name="Saeng-In P."/>
            <person name="Phongsopitanun W."/>
            <person name="Yuki M."/>
            <person name="Kudo T."/>
            <person name="Ohkuma M."/>
            <person name="Tanasupawat S."/>
        </authorList>
    </citation>
    <scope>NUCLEOTIDE SEQUENCE [LARGE SCALE GENOMIC DNA]</scope>
    <source>
        <strain evidence="2 3">LCR2-06</strain>
    </source>
</reference>
<dbReference type="Proteomes" id="UP000680206">
    <property type="component" value="Unassembled WGS sequence"/>
</dbReference>
<dbReference type="EMBL" id="JAGEPF010000018">
    <property type="protein sequence ID" value="MBO2461564.1"/>
    <property type="molecule type" value="Genomic_DNA"/>
</dbReference>
<accession>A0ABS3RXS4</accession>